<evidence type="ECO:0000256" key="9">
    <source>
        <dbReference type="SAM" id="Phobius"/>
    </source>
</evidence>
<dbReference type="CTD" id="36377717"/>
<keyword evidence="3 8" id="KW-0812">Transmembrane</keyword>
<dbReference type="PANTHER" id="PTHR22811">
    <property type="entry name" value="TRANSMEMBRANE EMP24 DOMAIN-CONTAINING PROTEIN"/>
    <property type="match status" value="1"/>
</dbReference>
<evidence type="ECO:0000256" key="1">
    <source>
        <dbReference type="ARBA" id="ARBA00004479"/>
    </source>
</evidence>
<keyword evidence="13" id="KW-1185">Reference proteome</keyword>
<dbReference type="EMBL" id="LN609529">
    <property type="protein sequence ID" value="CEF65353.1"/>
    <property type="molecule type" value="Genomic_DNA"/>
</dbReference>
<feature type="chain" id="PRO_5015030660" evidence="10">
    <location>
        <begin position="22"/>
        <end position="208"/>
    </location>
</feature>
<name>A0A090LB54_STRRB</name>
<sequence length="208" mass="24474">MLKLYLFITTLFFLIFSHSNGYYLYLDIHEEQCYFEKLKENSHIGVIFEVADGGFLDIDYKIVDPNNVTIINGEQESSISRIISSKTSGLYKICFSNIISSKAPKILYFSIYIDEPNKISDYNINNEFKIDPEIKKTEEMVYELLNSFHSVVREQKYLTIRKKVHDYITKNTNNYIVSWAIFEVILLLSITFGQICYIKKFFEVKRVV</sequence>
<dbReference type="WBParaSite" id="SRAE_2000003400.1">
    <property type="protein sequence ID" value="SRAE_2000003400.1"/>
    <property type="gene ID" value="WBGene00260223"/>
</dbReference>
<evidence type="ECO:0000259" key="11">
    <source>
        <dbReference type="PROSITE" id="PS50866"/>
    </source>
</evidence>
<evidence type="ECO:0000313" key="15">
    <source>
        <dbReference type="WormBase" id="SRAE_2000003400"/>
    </source>
</evidence>
<dbReference type="GO" id="GO:0016020">
    <property type="term" value="C:membrane"/>
    <property type="evidence" value="ECO:0007669"/>
    <property type="project" value="UniProtKB-SubCell"/>
</dbReference>
<evidence type="ECO:0000256" key="10">
    <source>
        <dbReference type="SAM" id="SignalP"/>
    </source>
</evidence>
<evidence type="ECO:0000256" key="5">
    <source>
        <dbReference type="ARBA" id="ARBA00022989"/>
    </source>
</evidence>
<dbReference type="PROSITE" id="PS50866">
    <property type="entry name" value="GOLD"/>
    <property type="match status" value="1"/>
</dbReference>
<keyword evidence="4 10" id="KW-0732">Signal</keyword>
<evidence type="ECO:0000256" key="3">
    <source>
        <dbReference type="ARBA" id="ARBA00022692"/>
    </source>
</evidence>
<evidence type="ECO:0000256" key="8">
    <source>
        <dbReference type="RuleBase" id="RU003827"/>
    </source>
</evidence>
<dbReference type="STRING" id="34506.A0A090LB54"/>
<dbReference type="RefSeq" id="XP_024504553.1">
    <property type="nucleotide sequence ID" value="XM_024650814.1"/>
</dbReference>
<evidence type="ECO:0000256" key="4">
    <source>
        <dbReference type="ARBA" id="ARBA00022729"/>
    </source>
</evidence>
<reference evidence="14" key="2">
    <citation type="submission" date="2020-12" db="UniProtKB">
        <authorList>
            <consortium name="WormBaseParasite"/>
        </authorList>
    </citation>
    <scope>IDENTIFICATION</scope>
</reference>
<feature type="domain" description="GOLD" evidence="11">
    <location>
        <begin position="31"/>
        <end position="113"/>
    </location>
</feature>
<evidence type="ECO:0000256" key="7">
    <source>
        <dbReference type="ARBA" id="ARBA00037847"/>
    </source>
</evidence>
<protein>
    <submittedName>
        <fullName evidence="12 14">Transmembrane emp24 domain trafficking protein 2</fullName>
    </submittedName>
</protein>
<dbReference type="WormBase" id="SRAE_2000003400">
    <property type="protein sequence ID" value="SRP06650"/>
    <property type="gene ID" value="WBGene00260223"/>
</dbReference>
<accession>A0A090LB54</accession>
<dbReference type="InterPro" id="IPR036598">
    <property type="entry name" value="GOLD_dom_sf"/>
</dbReference>
<evidence type="ECO:0000256" key="2">
    <source>
        <dbReference type="ARBA" id="ARBA00007104"/>
    </source>
</evidence>
<keyword evidence="5 9" id="KW-1133">Transmembrane helix</keyword>
<comment type="subcellular location">
    <subcellularLocation>
        <location evidence="7">Endomembrane system</location>
        <topology evidence="7">Single-pass membrane protein</topology>
    </subcellularLocation>
    <subcellularLocation>
        <location evidence="1 8">Membrane</location>
        <topology evidence="1 8">Single-pass type I membrane protein</topology>
    </subcellularLocation>
</comment>
<evidence type="ECO:0000313" key="12">
    <source>
        <dbReference type="EMBL" id="CEF65353.1"/>
    </source>
</evidence>
<gene>
    <name evidence="12 14 15" type="ORF">SRAE_2000003400</name>
</gene>
<evidence type="ECO:0000313" key="13">
    <source>
        <dbReference type="Proteomes" id="UP000035682"/>
    </source>
</evidence>
<dbReference type="GeneID" id="36377717"/>
<organism evidence="12">
    <name type="scientific">Strongyloides ratti</name>
    <name type="common">Parasitic roundworm</name>
    <dbReference type="NCBI Taxonomy" id="34506"/>
    <lineage>
        <taxon>Eukaryota</taxon>
        <taxon>Metazoa</taxon>
        <taxon>Ecdysozoa</taxon>
        <taxon>Nematoda</taxon>
        <taxon>Chromadorea</taxon>
        <taxon>Rhabditida</taxon>
        <taxon>Tylenchina</taxon>
        <taxon>Panagrolaimomorpha</taxon>
        <taxon>Strongyloidoidea</taxon>
        <taxon>Strongyloididae</taxon>
        <taxon>Strongyloides</taxon>
    </lineage>
</organism>
<dbReference type="OrthoDB" id="1929172at2759"/>
<evidence type="ECO:0000256" key="6">
    <source>
        <dbReference type="ARBA" id="ARBA00023136"/>
    </source>
</evidence>
<dbReference type="InterPro" id="IPR009038">
    <property type="entry name" value="GOLD_dom"/>
</dbReference>
<evidence type="ECO:0000313" key="14">
    <source>
        <dbReference type="WBParaSite" id="SRAE_2000003400.1"/>
    </source>
</evidence>
<dbReference type="SMART" id="SM01190">
    <property type="entry name" value="EMP24_GP25L"/>
    <property type="match status" value="1"/>
</dbReference>
<keyword evidence="6 9" id="KW-0472">Membrane</keyword>
<dbReference type="SUPFAM" id="SSF101576">
    <property type="entry name" value="Supernatant protein factor (SPF), C-terminal domain"/>
    <property type="match status" value="1"/>
</dbReference>
<dbReference type="OMA" id="HIASAFY"/>
<dbReference type="AlphaFoldDB" id="A0A090LB54"/>
<feature type="signal peptide" evidence="10">
    <location>
        <begin position="1"/>
        <end position="21"/>
    </location>
</feature>
<dbReference type="Proteomes" id="UP000035682">
    <property type="component" value="Unplaced"/>
</dbReference>
<reference evidence="12 13" key="1">
    <citation type="submission" date="2014-09" db="EMBL/GenBank/DDBJ databases">
        <authorList>
            <person name="Martin A.A."/>
        </authorList>
    </citation>
    <scope>NUCLEOTIDE SEQUENCE</scope>
    <source>
        <strain evidence="13">ED321</strain>
        <strain evidence="12">ED321 Heterogonic</strain>
    </source>
</reference>
<dbReference type="Pfam" id="PF01105">
    <property type="entry name" value="EMP24_GP25L"/>
    <property type="match status" value="1"/>
</dbReference>
<dbReference type="GO" id="GO:0012505">
    <property type="term" value="C:endomembrane system"/>
    <property type="evidence" value="ECO:0007669"/>
    <property type="project" value="UniProtKB-SubCell"/>
</dbReference>
<comment type="similarity">
    <text evidence="2 8">Belongs to the EMP24/GP25L family.</text>
</comment>
<feature type="transmembrane region" description="Helical" evidence="9">
    <location>
        <begin position="176"/>
        <end position="198"/>
    </location>
</feature>
<dbReference type="InterPro" id="IPR015720">
    <property type="entry name" value="Emp24-like"/>
</dbReference>
<proteinExistence type="inferred from homology"/>